<feature type="domain" description="Heterokaryon incompatibility" evidence="1">
    <location>
        <begin position="51"/>
        <end position="211"/>
    </location>
</feature>
<dbReference type="Proteomes" id="UP001144673">
    <property type="component" value="Chromosome 2"/>
</dbReference>
<keyword evidence="3" id="KW-1185">Reference proteome</keyword>
<comment type="caution">
    <text evidence="2">The sequence shown here is derived from an EMBL/GenBank/DDBJ whole genome shotgun (WGS) entry which is preliminary data.</text>
</comment>
<gene>
    <name evidence="2" type="ORF">LMH87_003203</name>
</gene>
<evidence type="ECO:0000313" key="3">
    <source>
        <dbReference type="Proteomes" id="UP001144673"/>
    </source>
</evidence>
<organism evidence="2 3">
    <name type="scientific">Akanthomyces muscarius</name>
    <name type="common">Entomopathogenic fungus</name>
    <name type="synonym">Lecanicillium muscarium</name>
    <dbReference type="NCBI Taxonomy" id="2231603"/>
    <lineage>
        <taxon>Eukaryota</taxon>
        <taxon>Fungi</taxon>
        <taxon>Dikarya</taxon>
        <taxon>Ascomycota</taxon>
        <taxon>Pezizomycotina</taxon>
        <taxon>Sordariomycetes</taxon>
        <taxon>Hypocreomycetidae</taxon>
        <taxon>Hypocreales</taxon>
        <taxon>Cordycipitaceae</taxon>
        <taxon>Akanthomyces</taxon>
    </lineage>
</organism>
<protein>
    <recommendedName>
        <fullName evidence="1">Heterokaryon incompatibility domain-containing protein</fullName>
    </recommendedName>
</protein>
<dbReference type="Pfam" id="PF06985">
    <property type="entry name" value="HET"/>
    <property type="match status" value="1"/>
</dbReference>
<dbReference type="GeneID" id="80890362"/>
<dbReference type="PANTHER" id="PTHR24148">
    <property type="entry name" value="ANKYRIN REPEAT DOMAIN-CONTAINING PROTEIN 39 HOMOLOG-RELATED"/>
    <property type="match status" value="1"/>
</dbReference>
<dbReference type="KEGG" id="amus:LMH87_003203"/>
<dbReference type="AlphaFoldDB" id="A0A9W8UGC9"/>
<evidence type="ECO:0000313" key="2">
    <source>
        <dbReference type="EMBL" id="KAJ4144313.1"/>
    </source>
</evidence>
<dbReference type="EMBL" id="JAJHUN010000011">
    <property type="protein sequence ID" value="KAJ4144313.1"/>
    <property type="molecule type" value="Genomic_DNA"/>
</dbReference>
<name>A0A9W8UGC9_AKAMU</name>
<reference evidence="2" key="1">
    <citation type="journal article" date="2023" name="Access Microbiol">
        <title>De-novo genome assembly for Akanthomyces muscarius, a biocontrol agent of insect agricultural pests.</title>
        <authorList>
            <person name="Erdos Z."/>
            <person name="Studholme D.J."/>
            <person name="Raymond B."/>
            <person name="Sharma M."/>
        </authorList>
    </citation>
    <scope>NUCLEOTIDE SEQUENCE</scope>
    <source>
        <strain evidence="2">Ve6</strain>
    </source>
</reference>
<sequence length="655" mass="72452">MLPYAHLPLAANSNCFASRLLHLLPGAFADSIEVELESVSIWGNGSNSPKYEALSYVWGPLLPDEPRICVKNNGDPANAPPRYLTVRENLRSALQHLRSESAVRTLWIDAICINQQDECEKSHQVAHMGSIYELAERVVIWFGPAVGGTDACIALLSKLAKMARYNFRKDLLSWTTGDSPPKDLAFTEKDLESLVLGVSNTWFDRVWTLQELGLANPDTAVIQWGAQSVPFVHLQTAIIVYQSCFVDNDSYSAILRRNWSARRGNILIFLMAKFYLALDFGSAMETIRYRDCHDPRDRIYAALRICRPNLDVVPNYRPSFTAAVLYEEVCIRQLQDGVDLIGSCEWPNGMSGLPSWVPNWHARRVGHANLMGHSSGLLRNRYRQDCPGELICWGRKFADITDVIDLGLSLASSDKDVCVAVQKLLRWIAKDFVLDLNALTEVAFALFPEGILETTWPLDVDPANGLVPIAEALHFLRSLQPSDREQGGDDMKEQSALQISPLVARCIRERCTGRCFIKTSPGSVGSVINSAQAGDQLFALPGCRYSIILRHFSGTKFRVIGSGLVASNMAGEALLGPIWGLREVRLTLEGGYGYVGILGGGPFRSDPRIERLYSATEAGAHVRAGDSVVISEMYQAVTIDVLQNNGVALEEIKLL</sequence>
<dbReference type="RefSeq" id="XP_056047983.1">
    <property type="nucleotide sequence ID" value="XM_056203279.1"/>
</dbReference>
<dbReference type="InterPro" id="IPR052895">
    <property type="entry name" value="HetReg/Transcr_Mod"/>
</dbReference>
<evidence type="ECO:0000259" key="1">
    <source>
        <dbReference type="Pfam" id="PF06985"/>
    </source>
</evidence>
<dbReference type="InterPro" id="IPR010730">
    <property type="entry name" value="HET"/>
</dbReference>
<proteinExistence type="predicted"/>
<accession>A0A9W8UGC9</accession>
<dbReference type="PANTHER" id="PTHR24148:SF64">
    <property type="entry name" value="HETEROKARYON INCOMPATIBILITY DOMAIN-CONTAINING PROTEIN"/>
    <property type="match status" value="1"/>
</dbReference>